<reference evidence="3 4" key="1">
    <citation type="submission" date="2019-09" db="EMBL/GenBank/DDBJ databases">
        <title>Bird 10,000 Genomes (B10K) Project - Family phase.</title>
        <authorList>
            <person name="Zhang G."/>
        </authorList>
    </citation>
    <scope>NUCLEOTIDE SEQUENCE [LARGE SCALE GENOMIC DNA]</scope>
    <source>
        <strain evidence="3">B10K-DU-007-02</strain>
        <tissue evidence="3">Mixed tissue sample</tissue>
    </source>
</reference>
<dbReference type="GO" id="GO:0000724">
    <property type="term" value="P:double-strand break repair via homologous recombination"/>
    <property type="evidence" value="ECO:0007669"/>
    <property type="project" value="TreeGrafter"/>
</dbReference>
<feature type="compositionally biased region" description="Basic and acidic residues" evidence="1">
    <location>
        <begin position="119"/>
        <end position="134"/>
    </location>
</feature>
<feature type="region of interest" description="Disordered" evidence="1">
    <location>
        <begin position="110"/>
        <end position="134"/>
    </location>
</feature>
<dbReference type="PANTHER" id="PTHR34347">
    <property type="entry name" value="DNA REPAIR-SCAFFOLDING PROTEIN SPIDR"/>
    <property type="match status" value="1"/>
</dbReference>
<proteinExistence type="predicted"/>
<feature type="non-terminal residue" evidence="3">
    <location>
        <position position="207"/>
    </location>
</feature>
<organism evidence="3 4">
    <name type="scientific">Piprites chloris</name>
    <name type="common">Wing-barred manakin</name>
    <dbReference type="NCBI Taxonomy" id="114369"/>
    <lineage>
        <taxon>Eukaryota</taxon>
        <taxon>Metazoa</taxon>
        <taxon>Chordata</taxon>
        <taxon>Craniata</taxon>
        <taxon>Vertebrata</taxon>
        <taxon>Euteleostomi</taxon>
        <taxon>Archelosauria</taxon>
        <taxon>Archosauria</taxon>
        <taxon>Dinosauria</taxon>
        <taxon>Saurischia</taxon>
        <taxon>Theropoda</taxon>
        <taxon>Coelurosauria</taxon>
        <taxon>Aves</taxon>
        <taxon>Neognathae</taxon>
        <taxon>Neoaves</taxon>
        <taxon>Telluraves</taxon>
        <taxon>Australaves</taxon>
        <taxon>Passeriformes</taxon>
        <taxon>Pipridae</taxon>
        <taxon>Piprites</taxon>
    </lineage>
</organism>
<gene>
    <name evidence="3" type="primary">Spidr</name>
    <name evidence="3" type="ORF">PIPCHL_R12950</name>
</gene>
<evidence type="ECO:0000256" key="1">
    <source>
        <dbReference type="SAM" id="MobiDB-lite"/>
    </source>
</evidence>
<sequence length="207" mass="22790">WNAECTPFPDETPLHLKRPNVKTSLAATSISNAWLRCGDGFQSTSVLESQRPTNKKSRIKKHLGPLLTSAESAANAAAAAAERSREAEDIIWTSSGSDFSGDENKTLIPRLHSKKNHASKTEESPSKHDLLLEDKTSEDELEFIDWENDSDSTNKCNGSEKDDSLLEISDSDSCTNINSLPIREENDELCKATLTEISEYSSESDSV</sequence>
<dbReference type="InterPro" id="IPR053054">
    <property type="entry name" value="DNA_repair-scaffolding"/>
</dbReference>
<dbReference type="PANTHER" id="PTHR34347:SF1">
    <property type="entry name" value="DNA REPAIR-SCAFFOLDING PROTEIN"/>
    <property type="match status" value="1"/>
</dbReference>
<evidence type="ECO:0000313" key="4">
    <source>
        <dbReference type="Proteomes" id="UP000520962"/>
    </source>
</evidence>
<dbReference type="AlphaFoldDB" id="A0A7L0IPZ7"/>
<comment type="caution">
    <text evidence="3">The sequence shown here is derived from an EMBL/GenBank/DDBJ whole genome shotgun (WGS) entry which is preliminary data.</text>
</comment>
<accession>A0A7L0IPZ7</accession>
<dbReference type="GO" id="GO:0005654">
    <property type="term" value="C:nucleoplasm"/>
    <property type="evidence" value="ECO:0007669"/>
    <property type="project" value="TreeGrafter"/>
</dbReference>
<name>A0A7L0IPZ7_PIPCL</name>
<evidence type="ECO:0000259" key="2">
    <source>
        <dbReference type="Pfam" id="PF14950"/>
    </source>
</evidence>
<dbReference type="GO" id="GO:0000228">
    <property type="term" value="C:nuclear chromosome"/>
    <property type="evidence" value="ECO:0007669"/>
    <property type="project" value="TreeGrafter"/>
</dbReference>
<protein>
    <submittedName>
        <fullName evidence="3">SPIDR protein</fullName>
    </submittedName>
</protein>
<dbReference type="Pfam" id="PF14950">
    <property type="entry name" value="DUF4502"/>
    <property type="match status" value="1"/>
</dbReference>
<evidence type="ECO:0000313" key="3">
    <source>
        <dbReference type="EMBL" id="NXK33493.1"/>
    </source>
</evidence>
<dbReference type="GO" id="GO:0070202">
    <property type="term" value="P:regulation of establishment of protein localization to chromosome"/>
    <property type="evidence" value="ECO:0007669"/>
    <property type="project" value="TreeGrafter"/>
</dbReference>
<keyword evidence="4" id="KW-1185">Reference proteome</keyword>
<dbReference type="Proteomes" id="UP000520962">
    <property type="component" value="Unassembled WGS sequence"/>
</dbReference>
<feature type="non-terminal residue" evidence="3">
    <location>
        <position position="1"/>
    </location>
</feature>
<dbReference type="InterPro" id="IPR028026">
    <property type="entry name" value="DUF4502"/>
</dbReference>
<dbReference type="EMBL" id="VXAH01000078">
    <property type="protein sequence ID" value="NXK33493.1"/>
    <property type="molecule type" value="Genomic_DNA"/>
</dbReference>
<feature type="domain" description="DUF4502" evidence="2">
    <location>
        <begin position="1"/>
        <end position="206"/>
    </location>
</feature>